<evidence type="ECO:0000313" key="6">
    <source>
        <dbReference type="Proteomes" id="UP001519293"/>
    </source>
</evidence>
<evidence type="ECO:0000313" key="5">
    <source>
        <dbReference type="EMBL" id="MBP2242810.1"/>
    </source>
</evidence>
<accession>A0ABS4RIT1</accession>
<gene>
    <name evidence="5" type="ORF">J2Z40_003391</name>
</gene>
<dbReference type="PANTHER" id="PTHR42939:SF1">
    <property type="entry name" value="ABC TRANSPORTER ATP-BINDING PROTEIN ALBC-RELATED"/>
    <property type="match status" value="1"/>
</dbReference>
<keyword evidence="1" id="KW-0813">Transport</keyword>
<feature type="domain" description="ABC transporter" evidence="4">
    <location>
        <begin position="4"/>
        <end position="222"/>
    </location>
</feature>
<evidence type="ECO:0000256" key="3">
    <source>
        <dbReference type="ARBA" id="ARBA00022840"/>
    </source>
</evidence>
<evidence type="ECO:0000256" key="1">
    <source>
        <dbReference type="ARBA" id="ARBA00022448"/>
    </source>
</evidence>
<proteinExistence type="predicted"/>
<comment type="caution">
    <text evidence="5">The sequence shown here is derived from an EMBL/GenBank/DDBJ whole genome shotgun (WGS) entry which is preliminary data.</text>
</comment>
<dbReference type="InterPro" id="IPR051782">
    <property type="entry name" value="ABC_Transporter_VariousFunc"/>
</dbReference>
<evidence type="ECO:0000256" key="2">
    <source>
        <dbReference type="ARBA" id="ARBA00022741"/>
    </source>
</evidence>
<keyword evidence="2" id="KW-0547">Nucleotide-binding</keyword>
<dbReference type="Proteomes" id="UP001519293">
    <property type="component" value="Unassembled WGS sequence"/>
</dbReference>
<keyword evidence="6" id="KW-1185">Reference proteome</keyword>
<dbReference type="InterPro" id="IPR027417">
    <property type="entry name" value="P-loop_NTPase"/>
</dbReference>
<name>A0ABS4RIT1_9BACI</name>
<dbReference type="InterPro" id="IPR003439">
    <property type="entry name" value="ABC_transporter-like_ATP-bd"/>
</dbReference>
<dbReference type="PROSITE" id="PS50893">
    <property type="entry name" value="ABC_TRANSPORTER_2"/>
    <property type="match status" value="1"/>
</dbReference>
<sequence>MILFEAMNAGKQIDGADILNNITIQIAEGEKVAIVGHNGSGKSSLLKLIGGIYENTSGQVKREKFITGYVPEHFPENIRFTIKEYLLLIGKMSGKTEGEIIKVIYDYSELFSITAYLNTPLKNCSKGTKQKAGIIQAMLTPPELFLLDEPLTGLDEPAQKQMLNILNSFNQRTSIVFTAHESLLVDGLAERVITIANGTILSDEKKRINEKIYMIKAIVPNKEIVSTIDCVHMKYQEGNIIEWMVFAEQSDEVLIKLLNNGCKIIELKEKR</sequence>
<dbReference type="SMART" id="SM00382">
    <property type="entry name" value="AAA"/>
    <property type="match status" value="1"/>
</dbReference>
<organism evidence="5 6">
    <name type="scientific">Cytobacillus eiseniae</name>
    <dbReference type="NCBI Taxonomy" id="762947"/>
    <lineage>
        <taxon>Bacteria</taxon>
        <taxon>Bacillati</taxon>
        <taxon>Bacillota</taxon>
        <taxon>Bacilli</taxon>
        <taxon>Bacillales</taxon>
        <taxon>Bacillaceae</taxon>
        <taxon>Cytobacillus</taxon>
    </lineage>
</organism>
<dbReference type="PANTHER" id="PTHR42939">
    <property type="entry name" value="ABC TRANSPORTER ATP-BINDING PROTEIN ALBC-RELATED"/>
    <property type="match status" value="1"/>
</dbReference>
<dbReference type="RefSeq" id="WP_162840474.1">
    <property type="nucleotide sequence ID" value="NZ_JAGIKZ010000027.1"/>
</dbReference>
<dbReference type="InterPro" id="IPR003593">
    <property type="entry name" value="AAA+_ATPase"/>
</dbReference>
<keyword evidence="3" id="KW-0067">ATP-binding</keyword>
<protein>
    <submittedName>
        <fullName evidence="5">ABC-type multidrug transport system ATPase subunit</fullName>
    </submittedName>
</protein>
<reference evidence="5 6" key="1">
    <citation type="submission" date="2021-03" db="EMBL/GenBank/DDBJ databases">
        <title>Genomic Encyclopedia of Type Strains, Phase IV (KMG-IV): sequencing the most valuable type-strain genomes for metagenomic binning, comparative biology and taxonomic classification.</title>
        <authorList>
            <person name="Goeker M."/>
        </authorList>
    </citation>
    <scope>NUCLEOTIDE SEQUENCE [LARGE SCALE GENOMIC DNA]</scope>
    <source>
        <strain evidence="5 6">DSM 26675</strain>
    </source>
</reference>
<evidence type="ECO:0000259" key="4">
    <source>
        <dbReference type="PROSITE" id="PS50893"/>
    </source>
</evidence>
<dbReference type="Pfam" id="PF00005">
    <property type="entry name" value="ABC_tran"/>
    <property type="match status" value="1"/>
</dbReference>
<dbReference type="EMBL" id="JAGIKZ010000027">
    <property type="protein sequence ID" value="MBP2242810.1"/>
    <property type="molecule type" value="Genomic_DNA"/>
</dbReference>
<dbReference type="Gene3D" id="3.40.50.300">
    <property type="entry name" value="P-loop containing nucleotide triphosphate hydrolases"/>
    <property type="match status" value="1"/>
</dbReference>
<dbReference type="SUPFAM" id="SSF52540">
    <property type="entry name" value="P-loop containing nucleoside triphosphate hydrolases"/>
    <property type="match status" value="1"/>
</dbReference>